<dbReference type="InterPro" id="IPR009739">
    <property type="entry name" value="LprI-like_N"/>
</dbReference>
<keyword evidence="1" id="KW-0732">Signal</keyword>
<dbReference type="PANTHER" id="PTHR39176">
    <property type="entry name" value="PERIPLASMIC PROTEIN-RELATED"/>
    <property type="match status" value="1"/>
</dbReference>
<reference evidence="3 4" key="1">
    <citation type="submission" date="2023-09" db="EMBL/GenBank/DDBJ databases">
        <title>Thioclava shenzhenensis sp. nov., a multidrug resistant bacteria-antagonizing species isolated from coastal seawater.</title>
        <authorList>
            <person name="Long M."/>
        </authorList>
    </citation>
    <scope>NUCLEOTIDE SEQUENCE [LARGE SCALE GENOMIC DNA]</scope>
    <source>
        <strain evidence="3 4">FTW29</strain>
    </source>
</reference>
<feature type="domain" description="Lysozyme inhibitor LprI-like N-terminal" evidence="2">
    <location>
        <begin position="20"/>
        <end position="113"/>
    </location>
</feature>
<keyword evidence="4" id="KW-1185">Reference proteome</keyword>
<dbReference type="Proteomes" id="UP001623290">
    <property type="component" value="Chromosome"/>
</dbReference>
<sequence>MRAAVVVALLWGAPLWAQDCADPQTQADMTGCAALDFAQADAALNAEYAATRDRAKARGAAQADALLQAQRAWIAYRDAACKAQGLEFEGGSLEPMVVAMCKTELTQRRSEDLRRLYENQ</sequence>
<dbReference type="Pfam" id="PF07007">
    <property type="entry name" value="LprI"/>
    <property type="match status" value="1"/>
</dbReference>
<gene>
    <name evidence="3" type="ORF">RPE78_10330</name>
</gene>
<dbReference type="RefSeq" id="WP_406720498.1">
    <property type="nucleotide sequence ID" value="NZ_CP135443.1"/>
</dbReference>
<dbReference type="EMBL" id="CP135443">
    <property type="protein sequence ID" value="WRY33088.1"/>
    <property type="molecule type" value="Genomic_DNA"/>
</dbReference>
<organism evidence="3 4">
    <name type="scientific">Thioclava litoralis</name>
    <dbReference type="NCBI Taxonomy" id="3076557"/>
    <lineage>
        <taxon>Bacteria</taxon>
        <taxon>Pseudomonadati</taxon>
        <taxon>Pseudomonadota</taxon>
        <taxon>Alphaproteobacteria</taxon>
        <taxon>Rhodobacterales</taxon>
        <taxon>Paracoccaceae</taxon>
        <taxon>Thioclava</taxon>
    </lineage>
</organism>
<feature type="signal peptide" evidence="1">
    <location>
        <begin position="1"/>
        <end position="17"/>
    </location>
</feature>
<feature type="chain" id="PRO_5045584949" evidence="1">
    <location>
        <begin position="18"/>
        <end position="120"/>
    </location>
</feature>
<evidence type="ECO:0000256" key="1">
    <source>
        <dbReference type="SAM" id="SignalP"/>
    </source>
</evidence>
<evidence type="ECO:0000313" key="4">
    <source>
        <dbReference type="Proteomes" id="UP001623290"/>
    </source>
</evidence>
<evidence type="ECO:0000259" key="2">
    <source>
        <dbReference type="Pfam" id="PF07007"/>
    </source>
</evidence>
<evidence type="ECO:0000313" key="3">
    <source>
        <dbReference type="EMBL" id="WRY33088.1"/>
    </source>
</evidence>
<protein>
    <submittedName>
        <fullName evidence="3">Lysozyme inhibitor LprI family protein</fullName>
    </submittedName>
</protein>
<name>A0ABZ1DX67_9RHOB</name>
<dbReference type="Gene3D" id="1.20.1270.180">
    <property type="match status" value="1"/>
</dbReference>
<dbReference type="PANTHER" id="PTHR39176:SF1">
    <property type="entry name" value="PERIPLASMIC PROTEIN"/>
    <property type="match status" value="1"/>
</dbReference>
<accession>A0ABZ1DX67</accession>
<proteinExistence type="predicted"/>